<dbReference type="InterPro" id="IPR001916">
    <property type="entry name" value="Glyco_hydro_22"/>
</dbReference>
<comment type="caution">
    <text evidence="4">The sequence shown here is derived from an EMBL/GenBank/DDBJ whole genome shotgun (WGS) entry which is preliminary data.</text>
</comment>
<name>A0ABQ7THJ3_PHRPL</name>
<organism evidence="4 5">
    <name type="scientific">Phrynosoma platyrhinos</name>
    <name type="common">Desert horned lizard</name>
    <dbReference type="NCBI Taxonomy" id="52577"/>
    <lineage>
        <taxon>Eukaryota</taxon>
        <taxon>Metazoa</taxon>
        <taxon>Chordata</taxon>
        <taxon>Craniata</taxon>
        <taxon>Vertebrata</taxon>
        <taxon>Euteleostomi</taxon>
        <taxon>Lepidosauria</taxon>
        <taxon>Squamata</taxon>
        <taxon>Bifurcata</taxon>
        <taxon>Unidentata</taxon>
        <taxon>Episquamata</taxon>
        <taxon>Toxicofera</taxon>
        <taxon>Iguania</taxon>
        <taxon>Phrynosomatidae</taxon>
        <taxon>Phrynosomatinae</taxon>
        <taxon>Phrynosoma</taxon>
    </lineage>
</organism>
<dbReference type="Pfam" id="PF00062">
    <property type="entry name" value="Lys"/>
    <property type="match status" value="1"/>
</dbReference>
<keyword evidence="1" id="KW-1015">Disulfide bond</keyword>
<reference evidence="4 5" key="1">
    <citation type="journal article" date="2022" name="Gigascience">
        <title>A chromosome-level genome assembly and annotation of the desert horned lizard, Phrynosoma platyrhinos, provides insight into chromosomal rearrangements among reptiles.</title>
        <authorList>
            <person name="Koochekian N."/>
            <person name="Ascanio A."/>
            <person name="Farleigh K."/>
            <person name="Card D.C."/>
            <person name="Schield D.R."/>
            <person name="Castoe T.A."/>
            <person name="Jezkova T."/>
        </authorList>
    </citation>
    <scope>NUCLEOTIDE SEQUENCE [LARGE SCALE GENOMIC DNA]</scope>
    <source>
        <strain evidence="4">NK-2021</strain>
    </source>
</reference>
<evidence type="ECO:0000313" key="4">
    <source>
        <dbReference type="EMBL" id="KAH0628954.1"/>
    </source>
</evidence>
<dbReference type="Proteomes" id="UP000826234">
    <property type="component" value="Unassembled WGS sequence"/>
</dbReference>
<evidence type="ECO:0000256" key="3">
    <source>
        <dbReference type="SAM" id="SignalP"/>
    </source>
</evidence>
<evidence type="ECO:0000313" key="5">
    <source>
        <dbReference type="Proteomes" id="UP000826234"/>
    </source>
</evidence>
<evidence type="ECO:0008006" key="6">
    <source>
        <dbReference type="Google" id="ProtNLM"/>
    </source>
</evidence>
<keyword evidence="3" id="KW-0732">Signal</keyword>
<sequence length="127" mass="14169">MKVLVFTLLCLFIAISEAKVFSRCELAARLKRSGLDGYRGYSLGNWICMAYHESRYNSRAVGQPNSDKSRNYGIFQINSRWWCSNGQGKTANGCQSSCSGQHGWKIAKEKISQSGLMAADSEFDVPK</sequence>
<evidence type="ECO:0000256" key="1">
    <source>
        <dbReference type="ARBA" id="ARBA00023157"/>
    </source>
</evidence>
<dbReference type="InterPro" id="IPR023346">
    <property type="entry name" value="Lysozyme-like_dom_sf"/>
</dbReference>
<feature type="signal peptide" evidence="3">
    <location>
        <begin position="1"/>
        <end position="18"/>
    </location>
</feature>
<dbReference type="SUPFAM" id="SSF53955">
    <property type="entry name" value="Lysozyme-like"/>
    <property type="match status" value="1"/>
</dbReference>
<evidence type="ECO:0000256" key="2">
    <source>
        <dbReference type="RuleBase" id="RU004440"/>
    </source>
</evidence>
<dbReference type="SMART" id="SM00263">
    <property type="entry name" value="LYZ1"/>
    <property type="match status" value="1"/>
</dbReference>
<dbReference type="PANTHER" id="PTHR11407:SF69">
    <property type="entry name" value="LYSOZYME C, MILK ISOZYME"/>
    <property type="match status" value="1"/>
</dbReference>
<dbReference type="EMBL" id="JAIPUX010000439">
    <property type="protein sequence ID" value="KAH0628954.1"/>
    <property type="molecule type" value="Genomic_DNA"/>
</dbReference>
<dbReference type="PRINTS" id="PR00135">
    <property type="entry name" value="LYZLACT"/>
</dbReference>
<dbReference type="PROSITE" id="PS51348">
    <property type="entry name" value="GLYCOSYL_HYDROL_F22_2"/>
    <property type="match status" value="1"/>
</dbReference>
<dbReference type="PRINTS" id="PR00137">
    <property type="entry name" value="LYSOZYME"/>
</dbReference>
<proteinExistence type="inferred from homology"/>
<dbReference type="PANTHER" id="PTHR11407">
    <property type="entry name" value="LYSOZYME C"/>
    <property type="match status" value="1"/>
</dbReference>
<feature type="chain" id="PRO_5045356147" description="Lysozyme" evidence="3">
    <location>
        <begin position="19"/>
        <end position="127"/>
    </location>
</feature>
<comment type="similarity">
    <text evidence="2">Belongs to the glycosyl hydrolase 22 family.</text>
</comment>
<gene>
    <name evidence="4" type="ORF">JD844_010622</name>
</gene>
<dbReference type="Gene3D" id="1.10.530.10">
    <property type="match status" value="1"/>
</dbReference>
<accession>A0ABQ7THJ3</accession>
<dbReference type="InterPro" id="IPR000974">
    <property type="entry name" value="Glyco_hydro_22_lys"/>
</dbReference>
<protein>
    <recommendedName>
        <fullName evidence="6">Lysozyme</fullName>
    </recommendedName>
</protein>
<keyword evidence="5" id="KW-1185">Reference proteome</keyword>